<evidence type="ECO:0000313" key="1">
    <source>
        <dbReference type="EMBL" id="RNB59410.1"/>
    </source>
</evidence>
<name>A0A3M8B7R8_9BACL</name>
<organism evidence="1 2">
    <name type="scientific">Brevibacillus gelatini</name>
    <dbReference type="NCBI Taxonomy" id="1655277"/>
    <lineage>
        <taxon>Bacteria</taxon>
        <taxon>Bacillati</taxon>
        <taxon>Bacillota</taxon>
        <taxon>Bacilli</taxon>
        <taxon>Bacillales</taxon>
        <taxon>Paenibacillaceae</taxon>
        <taxon>Brevibacillus</taxon>
    </lineage>
</organism>
<dbReference type="EMBL" id="RHHS01000013">
    <property type="protein sequence ID" value="RNB59410.1"/>
    <property type="molecule type" value="Genomic_DNA"/>
</dbReference>
<dbReference type="Proteomes" id="UP000268829">
    <property type="component" value="Unassembled WGS sequence"/>
</dbReference>
<protein>
    <submittedName>
        <fullName evidence="1">Uncharacterized protein</fullName>
    </submittedName>
</protein>
<reference evidence="1 2" key="1">
    <citation type="submission" date="2018-10" db="EMBL/GenBank/DDBJ databases">
        <title>Phylogenomics of Brevibacillus.</title>
        <authorList>
            <person name="Dunlap C."/>
        </authorList>
    </citation>
    <scope>NUCLEOTIDE SEQUENCE [LARGE SCALE GENOMIC DNA]</scope>
    <source>
        <strain evidence="1 2">DSM 100115</strain>
    </source>
</reference>
<keyword evidence="2" id="KW-1185">Reference proteome</keyword>
<dbReference type="RefSeq" id="WP_122903577.1">
    <property type="nucleotide sequence ID" value="NZ_RHHS01000013.1"/>
</dbReference>
<accession>A0A3M8B7R8</accession>
<sequence>MDKEQARQNVERFIAKRDYTYTVDQVVENYLKYYKKGCYISHSMKDCVKHLKAELEVLSQ</sequence>
<evidence type="ECO:0000313" key="2">
    <source>
        <dbReference type="Proteomes" id="UP000268829"/>
    </source>
</evidence>
<gene>
    <name evidence="1" type="ORF">EDM57_04515</name>
</gene>
<dbReference type="AlphaFoldDB" id="A0A3M8B7R8"/>
<dbReference type="OrthoDB" id="2619259at2"/>
<proteinExistence type="predicted"/>
<comment type="caution">
    <text evidence="1">The sequence shown here is derived from an EMBL/GenBank/DDBJ whole genome shotgun (WGS) entry which is preliminary data.</text>
</comment>